<dbReference type="GeneID" id="107326510"/>
<feature type="compositionally biased region" description="Polar residues" evidence="2">
    <location>
        <begin position="241"/>
        <end position="252"/>
    </location>
</feature>
<feature type="non-terminal residue" evidence="4">
    <location>
        <position position="479"/>
    </location>
</feature>
<feature type="compositionally biased region" description="Basic and acidic residues" evidence="2">
    <location>
        <begin position="109"/>
        <end position="126"/>
    </location>
</feature>
<feature type="region of interest" description="Disordered" evidence="2">
    <location>
        <begin position="109"/>
        <end position="147"/>
    </location>
</feature>
<gene>
    <name evidence="4" type="primary">LOC107326510</name>
</gene>
<organism evidence="3 4">
    <name type="scientific">Python bivittatus</name>
    <name type="common">Burmese python</name>
    <name type="synonym">Python molurus bivittatus</name>
    <dbReference type="NCBI Taxonomy" id="176946"/>
    <lineage>
        <taxon>Eukaryota</taxon>
        <taxon>Metazoa</taxon>
        <taxon>Chordata</taxon>
        <taxon>Craniata</taxon>
        <taxon>Vertebrata</taxon>
        <taxon>Euteleostomi</taxon>
        <taxon>Lepidosauria</taxon>
        <taxon>Squamata</taxon>
        <taxon>Bifurcata</taxon>
        <taxon>Unidentata</taxon>
        <taxon>Episquamata</taxon>
        <taxon>Toxicofera</taxon>
        <taxon>Serpentes</taxon>
        <taxon>Henophidia</taxon>
        <taxon>Pythonidae</taxon>
        <taxon>Python</taxon>
    </lineage>
</organism>
<feature type="compositionally biased region" description="Basic and acidic residues" evidence="2">
    <location>
        <begin position="274"/>
        <end position="291"/>
    </location>
</feature>
<keyword evidence="1" id="KW-0175">Coiled coil</keyword>
<dbReference type="OMA" id="IPIFEFI"/>
<dbReference type="Proteomes" id="UP000695026">
    <property type="component" value="Unplaced"/>
</dbReference>
<proteinExistence type="predicted"/>
<feature type="non-terminal residue" evidence="4">
    <location>
        <position position="1"/>
    </location>
</feature>
<accession>A0A9F5J743</accession>
<dbReference type="OrthoDB" id="9048348at2759"/>
<dbReference type="PANTHER" id="PTHR22035:SF4">
    <property type="entry name" value="COILED-COIL DOMAIN-CONTAINING PROTEIN 7"/>
    <property type="match status" value="1"/>
</dbReference>
<dbReference type="InterPro" id="IPR029272">
    <property type="entry name" value="CCDC7"/>
</dbReference>
<dbReference type="KEGG" id="pbi:107326510"/>
<evidence type="ECO:0000256" key="1">
    <source>
        <dbReference type="SAM" id="Coils"/>
    </source>
</evidence>
<evidence type="ECO:0000256" key="2">
    <source>
        <dbReference type="SAM" id="MobiDB-lite"/>
    </source>
</evidence>
<keyword evidence="3" id="KW-1185">Reference proteome</keyword>
<evidence type="ECO:0000313" key="4">
    <source>
        <dbReference type="RefSeq" id="XP_025031228.1"/>
    </source>
</evidence>
<dbReference type="RefSeq" id="XP_025031228.1">
    <property type="nucleotide sequence ID" value="XM_025175460.1"/>
</dbReference>
<name>A0A9F5J743_PYTBI</name>
<reference evidence="4" key="1">
    <citation type="submission" date="2025-08" db="UniProtKB">
        <authorList>
            <consortium name="RefSeq"/>
        </authorList>
    </citation>
    <scope>IDENTIFICATION</scope>
    <source>
        <tissue evidence="4">Liver</tissue>
    </source>
</reference>
<feature type="region of interest" description="Disordered" evidence="2">
    <location>
        <begin position="186"/>
        <end position="375"/>
    </location>
</feature>
<evidence type="ECO:0000313" key="3">
    <source>
        <dbReference type="Proteomes" id="UP000695026"/>
    </source>
</evidence>
<dbReference type="AlphaFoldDB" id="A0A9F5J743"/>
<dbReference type="PANTHER" id="PTHR22035">
    <property type="entry name" value="COILED-COIL DOMAIN-CONTAINING PROTEIN 7"/>
    <property type="match status" value="1"/>
</dbReference>
<sequence length="479" mass="54871">LAMKHATEDVMNMVQVFQDETGQPQTIEMMNNRMIEIMKVFERQTNKLHRVVNEQDVVEGKLQKIQQEFRKLAEEKEIMEDELQKMKASEQEKRMTDSRKKMLPKLEKMKIEEKPQISSEKTEGAQKPESVSVKQREHLKMKEDLTKAQEDIQSLQEEKKMLEEKLQKALQEVEKAKIQLAEIPPTIPDWQFPTSAVEEEVPKKGKKMSKGKVKGDDLREISINGTEKTIPKSQRADTGKTSEVLSQKSQELVKQKGPAGVMEKVPKQTSQSEDTEKKMEESKKIKAEMVDSKGVSKLKESSEMKKRRTKGAGKDTSIQEKQQLPDSAKDEEKILPVILDKPVEMLPPDSKRRGKEITISPQLTMEEHVPSTEQKTLPVIPELKMKDSAEFKPLTLQKEIPRLDIDSVGLKKEEKSHPLISKSMVQLGDHLTELKRMPEAEILAKLLLEPDEGKLPERQKLELLQILNQLVTTDELQQA</sequence>
<feature type="compositionally biased region" description="Basic and acidic residues" evidence="2">
    <location>
        <begin position="134"/>
        <end position="147"/>
    </location>
</feature>
<protein>
    <submittedName>
        <fullName evidence="4">Myosin-11-like</fullName>
    </submittedName>
</protein>
<feature type="coiled-coil region" evidence="1">
    <location>
        <begin position="55"/>
        <end position="93"/>
    </location>
</feature>